<dbReference type="AlphaFoldDB" id="A0A2T0ZZ63"/>
<dbReference type="Pfam" id="PF02547">
    <property type="entry name" value="Queuosine_synth"/>
    <property type="match status" value="1"/>
</dbReference>
<protein>
    <submittedName>
        <fullName evidence="6">S-adenosylmethionine:tRNA ribosyltransferase-isomerase</fullName>
    </submittedName>
</protein>
<name>A0A2T0ZZ63_9ACTN</name>
<keyword evidence="7" id="KW-1185">Reference proteome</keyword>
<organism evidence="6 7">
    <name type="scientific">Antricoccus suffuscus</name>
    <dbReference type="NCBI Taxonomy" id="1629062"/>
    <lineage>
        <taxon>Bacteria</taxon>
        <taxon>Bacillati</taxon>
        <taxon>Actinomycetota</taxon>
        <taxon>Actinomycetes</taxon>
        <taxon>Geodermatophilales</taxon>
        <taxon>Antricoccaceae</taxon>
        <taxon>Antricoccus</taxon>
    </lineage>
</organism>
<evidence type="ECO:0000256" key="2">
    <source>
        <dbReference type="ARBA" id="ARBA00022679"/>
    </source>
</evidence>
<dbReference type="PANTHER" id="PTHR30307">
    <property type="entry name" value="S-ADENOSYLMETHIONINE:TRNA RIBOSYLTRANSFERASE-ISOMERASE"/>
    <property type="match status" value="1"/>
</dbReference>
<evidence type="ECO:0000313" key="7">
    <source>
        <dbReference type="Proteomes" id="UP000237752"/>
    </source>
</evidence>
<dbReference type="Gene3D" id="3.40.1780.10">
    <property type="entry name" value="QueA-like"/>
    <property type="match status" value="1"/>
</dbReference>
<dbReference type="GO" id="GO:0008616">
    <property type="term" value="P:tRNA queuosine(34) biosynthetic process"/>
    <property type="evidence" value="ECO:0007669"/>
    <property type="project" value="UniProtKB-KW"/>
</dbReference>
<reference evidence="6 7" key="1">
    <citation type="submission" date="2018-03" db="EMBL/GenBank/DDBJ databases">
        <title>Genomic Encyclopedia of Archaeal and Bacterial Type Strains, Phase II (KMG-II): from individual species to whole genera.</title>
        <authorList>
            <person name="Goeker M."/>
        </authorList>
    </citation>
    <scope>NUCLEOTIDE SEQUENCE [LARGE SCALE GENOMIC DNA]</scope>
    <source>
        <strain evidence="6 7">DSM 100065</strain>
    </source>
</reference>
<evidence type="ECO:0000313" key="6">
    <source>
        <dbReference type="EMBL" id="PRZ41645.1"/>
    </source>
</evidence>
<dbReference type="PANTHER" id="PTHR30307:SF0">
    <property type="entry name" value="S-ADENOSYLMETHIONINE:TRNA RIBOSYLTRANSFERASE-ISOMERASE"/>
    <property type="match status" value="1"/>
</dbReference>
<evidence type="ECO:0000256" key="1">
    <source>
        <dbReference type="ARBA" id="ARBA00022490"/>
    </source>
</evidence>
<gene>
    <name evidence="6" type="ORF">CLV47_1084</name>
</gene>
<evidence type="ECO:0000256" key="5">
    <source>
        <dbReference type="SAM" id="MobiDB-lite"/>
    </source>
</evidence>
<dbReference type="Proteomes" id="UP000237752">
    <property type="component" value="Unassembled WGS sequence"/>
</dbReference>
<feature type="region of interest" description="Disordered" evidence="5">
    <location>
        <begin position="1"/>
        <end position="22"/>
    </location>
</feature>
<dbReference type="OrthoDB" id="9783887at2"/>
<keyword evidence="4" id="KW-0671">Queuosine biosynthesis</keyword>
<keyword evidence="2 6" id="KW-0808">Transferase</keyword>
<accession>A0A2T0ZZ63</accession>
<evidence type="ECO:0000256" key="3">
    <source>
        <dbReference type="ARBA" id="ARBA00022691"/>
    </source>
</evidence>
<evidence type="ECO:0000256" key="4">
    <source>
        <dbReference type="ARBA" id="ARBA00022785"/>
    </source>
</evidence>
<dbReference type="InterPro" id="IPR042119">
    <property type="entry name" value="QueA_dom2"/>
</dbReference>
<dbReference type="InterPro" id="IPR036100">
    <property type="entry name" value="QueA_sf"/>
</dbReference>
<dbReference type="Gene3D" id="2.40.10.240">
    <property type="entry name" value="QueA-like"/>
    <property type="match status" value="1"/>
</dbReference>
<dbReference type="RefSeq" id="WP_106349048.1">
    <property type="nucleotide sequence ID" value="NZ_PVUE01000008.1"/>
</dbReference>
<dbReference type="GO" id="GO:0051075">
    <property type="term" value="F:S-adenosylmethionine:tRNA ribosyltransferase-isomerase activity"/>
    <property type="evidence" value="ECO:0007669"/>
    <property type="project" value="TreeGrafter"/>
</dbReference>
<dbReference type="EMBL" id="PVUE01000008">
    <property type="protein sequence ID" value="PRZ41645.1"/>
    <property type="molecule type" value="Genomic_DNA"/>
</dbReference>
<keyword evidence="1" id="KW-0963">Cytoplasm</keyword>
<comment type="caution">
    <text evidence="6">The sequence shown here is derived from an EMBL/GenBank/DDBJ whole genome shotgun (WGS) entry which is preliminary data.</text>
</comment>
<dbReference type="InterPro" id="IPR042118">
    <property type="entry name" value="QueA_dom1"/>
</dbReference>
<sequence>MIAPNIHFPSPDSTTAPRPPEARGLARDGVRLMVATGESTAHARFRDLPSYVETGDLLVVNNSGTLAAELDAHWRGAPIVVHVATRLDNGHWVIELRSAPDAAEPVLDAEAGDTVDLPAGARLDLLAPYPRENSSPTGHGNRLWQVALIGEASLTNLMALFGRPIAYGYLDKRYPLPAYQTVFGIRPGSAEMASAARPFTTELVTRLISSGVGIVPITLHTGVSSQDAGEFPQAEPFDVPRSTAQAINRTRANGRRVIAVGTTATRAVESAVTADNVVVARSDWTERIVTPADPPRIVDGLITGWHNPEASHLLLVEAVAGRELTQRAYDAAIAHEYLWHEFGDSALLLPR</sequence>
<keyword evidence="3" id="KW-0949">S-adenosyl-L-methionine</keyword>
<dbReference type="InterPro" id="IPR003699">
    <property type="entry name" value="QueA"/>
</dbReference>
<keyword evidence="6" id="KW-0413">Isomerase</keyword>
<proteinExistence type="predicted"/>
<dbReference type="SUPFAM" id="SSF111337">
    <property type="entry name" value="QueA-like"/>
    <property type="match status" value="1"/>
</dbReference>